<comment type="caution">
    <text evidence="11">The sequence shown here is derived from an EMBL/GenBank/DDBJ whole genome shotgun (WGS) entry which is preliminary data.</text>
</comment>
<keyword evidence="12" id="KW-1185">Reference proteome</keyword>
<keyword evidence="7 9" id="KW-0472">Membrane</keyword>
<evidence type="ECO:0000256" key="1">
    <source>
        <dbReference type="ARBA" id="ARBA00004651"/>
    </source>
</evidence>
<protein>
    <recommendedName>
        <fullName evidence="9">Sulfate transport system permease protein CysT</fullName>
    </recommendedName>
</protein>
<dbReference type="GO" id="GO:0015419">
    <property type="term" value="F:ABC-type sulfate transporter activity"/>
    <property type="evidence" value="ECO:0007669"/>
    <property type="project" value="UniProtKB-UniRule"/>
</dbReference>
<evidence type="ECO:0000256" key="6">
    <source>
        <dbReference type="ARBA" id="ARBA00023032"/>
    </source>
</evidence>
<keyword evidence="3 9" id="KW-0813">Transport</keyword>
<keyword evidence="4 9" id="KW-0812">Transmembrane</keyword>
<feature type="domain" description="ABC transmembrane type-1" evidence="10">
    <location>
        <begin position="83"/>
        <end position="287"/>
    </location>
</feature>
<comment type="function">
    <text evidence="8">Part of the ABC transporter complex CysAWTP (TC 3.A.1.6.1) involved in sulfate/thiosulfate import. Probably responsible for the translocation of the substrate across the membrane.</text>
</comment>
<dbReference type="FunFam" id="1.10.3720.10:FF:000004">
    <property type="entry name" value="Sulfate transport system permease protein CysT"/>
    <property type="match status" value="1"/>
</dbReference>
<evidence type="ECO:0000256" key="9">
    <source>
        <dbReference type="RuleBase" id="RU366001"/>
    </source>
</evidence>
<evidence type="ECO:0000259" key="10">
    <source>
        <dbReference type="PROSITE" id="PS50928"/>
    </source>
</evidence>
<dbReference type="NCBIfam" id="TIGR02139">
    <property type="entry name" value="permease_CysT"/>
    <property type="match status" value="1"/>
</dbReference>
<evidence type="ECO:0000256" key="8">
    <source>
        <dbReference type="ARBA" id="ARBA00025323"/>
    </source>
</evidence>
<dbReference type="GO" id="GO:0005886">
    <property type="term" value="C:plasma membrane"/>
    <property type="evidence" value="ECO:0007669"/>
    <property type="project" value="UniProtKB-SubCell"/>
</dbReference>
<dbReference type="Gene3D" id="1.10.3720.10">
    <property type="entry name" value="MetI-like"/>
    <property type="match status" value="1"/>
</dbReference>
<feature type="transmembrane region" description="Helical" evidence="9">
    <location>
        <begin position="121"/>
        <end position="142"/>
    </location>
</feature>
<dbReference type="EMBL" id="PDKW01000041">
    <property type="protein sequence ID" value="PGH56668.1"/>
    <property type="molecule type" value="Genomic_DNA"/>
</dbReference>
<evidence type="ECO:0000256" key="2">
    <source>
        <dbReference type="ARBA" id="ARBA00011779"/>
    </source>
</evidence>
<dbReference type="InterPro" id="IPR000515">
    <property type="entry name" value="MetI-like"/>
</dbReference>
<name>A0A2B8BGI3_9PROT</name>
<dbReference type="CDD" id="cd06261">
    <property type="entry name" value="TM_PBP2"/>
    <property type="match status" value="1"/>
</dbReference>
<feature type="transmembrane region" description="Helical" evidence="9">
    <location>
        <begin position="236"/>
        <end position="259"/>
    </location>
</feature>
<feature type="transmembrane region" description="Helical" evidence="9">
    <location>
        <begin position="212"/>
        <end position="230"/>
    </location>
</feature>
<comment type="similarity">
    <text evidence="9">Belongs to the binding-protein-dependent transport system permease family. CysTW subfamily.</text>
</comment>
<comment type="subcellular location">
    <subcellularLocation>
        <location evidence="1">Cell membrane</location>
        <topology evidence="1">Multi-pass membrane protein</topology>
    </subcellularLocation>
</comment>
<dbReference type="InterPro" id="IPR035906">
    <property type="entry name" value="MetI-like_sf"/>
</dbReference>
<evidence type="ECO:0000256" key="3">
    <source>
        <dbReference type="ARBA" id="ARBA00022448"/>
    </source>
</evidence>
<gene>
    <name evidence="11" type="primary">cysT</name>
    <name evidence="11" type="ORF">CRT60_17315</name>
</gene>
<feature type="transmembrane region" description="Helical" evidence="9">
    <location>
        <begin position="36"/>
        <end position="60"/>
    </location>
</feature>
<feature type="transmembrane region" description="Helical" evidence="9">
    <location>
        <begin position="266"/>
        <end position="290"/>
    </location>
</feature>
<dbReference type="Proteomes" id="UP000225379">
    <property type="component" value="Unassembled WGS sequence"/>
</dbReference>
<feature type="transmembrane region" description="Helical" evidence="9">
    <location>
        <begin position="162"/>
        <end position="180"/>
    </location>
</feature>
<comment type="function">
    <text evidence="9">Part of the ABC transporter complex (TC 3.A.1.6.1) involved in sulfate/thiosulfate import.</text>
</comment>
<reference evidence="12" key="1">
    <citation type="submission" date="2017-10" db="EMBL/GenBank/DDBJ databases">
        <authorList>
            <person name="Kravchenko I.K."/>
            <person name="Grouzdev D.S."/>
        </authorList>
    </citation>
    <scope>NUCLEOTIDE SEQUENCE [LARGE SCALE GENOMIC DNA]</scope>
    <source>
        <strain evidence="12">B2</strain>
    </source>
</reference>
<dbReference type="Pfam" id="PF00528">
    <property type="entry name" value="BPD_transp_1"/>
    <property type="match status" value="1"/>
</dbReference>
<comment type="subunit">
    <text evidence="2">The complex is composed of two ATP-binding proteins (CysA), two transmembrane proteins (CysT and CysW) and a solute-binding protein (CysP).</text>
</comment>
<evidence type="ECO:0000256" key="4">
    <source>
        <dbReference type="ARBA" id="ARBA00022692"/>
    </source>
</evidence>
<evidence type="ECO:0000256" key="7">
    <source>
        <dbReference type="ARBA" id="ARBA00023136"/>
    </source>
</evidence>
<evidence type="ECO:0000256" key="5">
    <source>
        <dbReference type="ARBA" id="ARBA00022989"/>
    </source>
</evidence>
<dbReference type="PANTHER" id="PTHR30406:SF8">
    <property type="entry name" value="SULFATE TRANSPORT SYSTEM PERMEASE PROTEIN CYST"/>
    <property type="match status" value="1"/>
</dbReference>
<evidence type="ECO:0000313" key="11">
    <source>
        <dbReference type="EMBL" id="PGH56668.1"/>
    </source>
</evidence>
<dbReference type="SUPFAM" id="SSF161098">
    <property type="entry name" value="MetI-like"/>
    <property type="match status" value="1"/>
</dbReference>
<keyword evidence="6 9" id="KW-0764">Sulfate transport</keyword>
<dbReference type="OrthoDB" id="9804629at2"/>
<dbReference type="PANTHER" id="PTHR30406">
    <property type="entry name" value="SULFATE TRANSPORT SYSTEM PERMEASE PROTEIN"/>
    <property type="match status" value="1"/>
</dbReference>
<dbReference type="InterPro" id="IPR011865">
    <property type="entry name" value="CysT_permease"/>
</dbReference>
<dbReference type="RefSeq" id="WP_098737751.1">
    <property type="nucleotide sequence ID" value="NZ_PDKW01000041.1"/>
</dbReference>
<sequence>MVAAADSDGALAGKGGAVTVRAPVPLFRKPSVLPGFGLTLGFTLSYLGFIVLVPLAALIVRSSGLGWSGFWSAVTTPRVLAAFEVSFGLSFAAALTNAIFGFLVAWVLVRYDFPGKRLVDALVDLPFALPTAVAGIALSALYAPNGWLGKPLNELFGMKVAFTPLGIAIALTFIGLPFVVRTVQPILQDLPAEEEEAAASLGASRFQTFRSVILPAILPALVTGFALSFARGVGEYGSVIFIAGNMPGLTEILPLLIVIKLEQYDYAGAAAVGTAMLGVSFVMLLILNLLQQWMRSRHAR</sequence>
<feature type="transmembrane region" description="Helical" evidence="9">
    <location>
        <begin position="80"/>
        <end position="109"/>
    </location>
</feature>
<evidence type="ECO:0000313" key="12">
    <source>
        <dbReference type="Proteomes" id="UP000225379"/>
    </source>
</evidence>
<keyword evidence="5 9" id="KW-1133">Transmembrane helix</keyword>
<dbReference type="InterPro" id="IPR005667">
    <property type="entry name" value="Sulph_transpt2"/>
</dbReference>
<proteinExistence type="inferred from homology"/>
<dbReference type="NCBIfam" id="TIGR00969">
    <property type="entry name" value="3a0106s02"/>
    <property type="match status" value="1"/>
</dbReference>
<dbReference type="AlphaFoldDB" id="A0A2B8BGI3"/>
<organism evidence="11 12">
    <name type="scientific">Azospirillum palustre</name>
    <dbReference type="NCBI Taxonomy" id="2044885"/>
    <lineage>
        <taxon>Bacteria</taxon>
        <taxon>Pseudomonadati</taxon>
        <taxon>Pseudomonadota</taxon>
        <taxon>Alphaproteobacteria</taxon>
        <taxon>Rhodospirillales</taxon>
        <taxon>Azospirillaceae</taxon>
        <taxon>Azospirillum</taxon>
    </lineage>
</organism>
<dbReference type="PROSITE" id="PS50928">
    <property type="entry name" value="ABC_TM1"/>
    <property type="match status" value="1"/>
</dbReference>
<accession>A0A2B8BGI3</accession>